<keyword evidence="2" id="KW-1185">Reference proteome</keyword>
<comment type="caution">
    <text evidence="1">The sequence shown here is derived from an EMBL/GenBank/DDBJ whole genome shotgun (WGS) entry which is preliminary data.</text>
</comment>
<organism evidence="1 2">
    <name type="scientific">Favolaschia claudopus</name>
    <dbReference type="NCBI Taxonomy" id="2862362"/>
    <lineage>
        <taxon>Eukaryota</taxon>
        <taxon>Fungi</taxon>
        <taxon>Dikarya</taxon>
        <taxon>Basidiomycota</taxon>
        <taxon>Agaricomycotina</taxon>
        <taxon>Agaricomycetes</taxon>
        <taxon>Agaricomycetidae</taxon>
        <taxon>Agaricales</taxon>
        <taxon>Marasmiineae</taxon>
        <taxon>Mycenaceae</taxon>
        <taxon>Favolaschia</taxon>
    </lineage>
</organism>
<dbReference type="Gene3D" id="3.80.10.10">
    <property type="entry name" value="Ribonuclease Inhibitor"/>
    <property type="match status" value="1"/>
</dbReference>
<proteinExistence type="predicted"/>
<dbReference type="EMBL" id="JAWWNJ010000001">
    <property type="protein sequence ID" value="KAK7063877.1"/>
    <property type="molecule type" value="Genomic_DNA"/>
</dbReference>
<name>A0AAW0EE30_9AGAR</name>
<sequence length="501" mass="57188">MLRESSSKSQGPHAVPSRYITPKNFNDLKFHPHVNPMTRSPDLPFELLEKIFILSIEPAIDRQGRPFSKCLGTVFVLCHVCAFWRFVALHTRQLWNLGGTPIFLPSRWIRSHAATKMFLERSADLPVSFHLCQYPVTRKHHSYRIRNLEGILDTINQISERWETFHVTLEEAEHEVNALEKIPAERLDNLKKLVLTLRNRGGRWGRDASLKVFSSAPQLQDVSINMMSTSGSLSHFISLPWRQLTQLSVGHDHPSSVLHAVLACTSLVSASITTRQWTQMFPTMLPAVPKELPHLERLDILVHLHHEAGADEGEHLGPFLHCIMAPALKFLALELGFSEIKDEDESWLGPVDFVMPLAIFLSRALQLEHLRTTDCITSDMVGVLFFTPALKWLEYSDAGVDDEFFAGLEIRGDGSPVLAPHLEQLDLNNVGDEYEEARVQAMIASRWWADDAQHNSLPVTSRLKRVRLWNEDIPPKLFSPEFELKMKQYRSEGLDVRGFYF</sequence>
<dbReference type="Proteomes" id="UP001362999">
    <property type="component" value="Unassembled WGS sequence"/>
</dbReference>
<dbReference type="InterPro" id="IPR032675">
    <property type="entry name" value="LRR_dom_sf"/>
</dbReference>
<evidence type="ECO:0000313" key="1">
    <source>
        <dbReference type="EMBL" id="KAK7063877.1"/>
    </source>
</evidence>
<dbReference type="SUPFAM" id="SSF52047">
    <property type="entry name" value="RNI-like"/>
    <property type="match status" value="1"/>
</dbReference>
<evidence type="ECO:0000313" key="2">
    <source>
        <dbReference type="Proteomes" id="UP001362999"/>
    </source>
</evidence>
<gene>
    <name evidence="1" type="ORF">R3P38DRAFT_3301538</name>
</gene>
<reference evidence="1 2" key="1">
    <citation type="journal article" date="2024" name="J Genomics">
        <title>Draft genome sequencing and assembly of Favolaschia claudopus CIRM-BRFM 2984 isolated from oak limbs.</title>
        <authorList>
            <person name="Navarro D."/>
            <person name="Drula E."/>
            <person name="Chaduli D."/>
            <person name="Cazenave R."/>
            <person name="Ahrendt S."/>
            <person name="Wang J."/>
            <person name="Lipzen A."/>
            <person name="Daum C."/>
            <person name="Barry K."/>
            <person name="Grigoriev I.V."/>
            <person name="Favel A."/>
            <person name="Rosso M.N."/>
            <person name="Martin F."/>
        </authorList>
    </citation>
    <scope>NUCLEOTIDE SEQUENCE [LARGE SCALE GENOMIC DNA]</scope>
    <source>
        <strain evidence="1 2">CIRM-BRFM 2984</strain>
    </source>
</reference>
<dbReference type="AlphaFoldDB" id="A0AAW0EE30"/>
<accession>A0AAW0EE30</accession>
<protein>
    <submittedName>
        <fullName evidence="1">F-box domain-containing protein</fullName>
    </submittedName>
</protein>